<dbReference type="AlphaFoldDB" id="A0A9D1CX60"/>
<evidence type="ECO:0000259" key="2">
    <source>
        <dbReference type="Pfam" id="PF19481"/>
    </source>
</evidence>
<proteinExistence type="predicted"/>
<reference evidence="3" key="1">
    <citation type="submission" date="2020-10" db="EMBL/GenBank/DDBJ databases">
        <authorList>
            <person name="Gilroy R."/>
        </authorList>
    </citation>
    <scope>NUCLEOTIDE SEQUENCE</scope>
    <source>
        <strain evidence="3">ChiSjej6B24-2974</strain>
    </source>
</reference>
<dbReference type="Pfam" id="PF13730">
    <property type="entry name" value="HTH_36"/>
    <property type="match status" value="1"/>
</dbReference>
<evidence type="ECO:0000313" key="3">
    <source>
        <dbReference type="EMBL" id="HIQ82984.1"/>
    </source>
</evidence>
<dbReference type="InterPro" id="IPR046059">
    <property type="entry name" value="DUF6017"/>
</dbReference>
<protein>
    <submittedName>
        <fullName evidence="3">Helix-turn-helix domain-containing protein</fullName>
    </submittedName>
</protein>
<comment type="caution">
    <text evidence="3">The sequence shown here is derived from an EMBL/GenBank/DDBJ whole genome shotgun (WGS) entry which is preliminary data.</text>
</comment>
<feature type="domain" description="DUF6017" evidence="2">
    <location>
        <begin position="202"/>
        <end position="310"/>
    </location>
</feature>
<dbReference type="Pfam" id="PF19481">
    <property type="entry name" value="DUF6017"/>
    <property type="match status" value="1"/>
</dbReference>
<name>A0A9D1CX60_9FIRM</name>
<feature type="compositionally biased region" description="Polar residues" evidence="1">
    <location>
        <begin position="164"/>
        <end position="173"/>
    </location>
</feature>
<evidence type="ECO:0000313" key="4">
    <source>
        <dbReference type="Proteomes" id="UP000824260"/>
    </source>
</evidence>
<dbReference type="Proteomes" id="UP000824260">
    <property type="component" value="Unassembled WGS sequence"/>
</dbReference>
<accession>A0A9D1CX60</accession>
<feature type="region of interest" description="Disordered" evidence="1">
    <location>
        <begin position="98"/>
        <end position="124"/>
    </location>
</feature>
<feature type="region of interest" description="Disordered" evidence="1">
    <location>
        <begin position="158"/>
        <end position="195"/>
    </location>
</feature>
<evidence type="ECO:0000256" key="1">
    <source>
        <dbReference type="SAM" id="MobiDB-lite"/>
    </source>
</evidence>
<organism evidence="3 4">
    <name type="scientific">Candidatus Pullichristensenella stercorigallinarum</name>
    <dbReference type="NCBI Taxonomy" id="2840909"/>
    <lineage>
        <taxon>Bacteria</taxon>
        <taxon>Bacillati</taxon>
        <taxon>Bacillota</taxon>
        <taxon>Clostridia</taxon>
        <taxon>Candidatus Pullichristensenella</taxon>
    </lineage>
</organism>
<dbReference type="EMBL" id="DVFZ01000078">
    <property type="protein sequence ID" value="HIQ82984.1"/>
    <property type="molecule type" value="Genomic_DNA"/>
</dbReference>
<gene>
    <name evidence="3" type="ORF">IAA52_07760</name>
</gene>
<reference evidence="3" key="2">
    <citation type="journal article" date="2021" name="PeerJ">
        <title>Extensive microbial diversity within the chicken gut microbiome revealed by metagenomics and culture.</title>
        <authorList>
            <person name="Gilroy R."/>
            <person name="Ravi A."/>
            <person name="Getino M."/>
            <person name="Pursley I."/>
            <person name="Horton D.L."/>
            <person name="Alikhan N.F."/>
            <person name="Baker D."/>
            <person name="Gharbi K."/>
            <person name="Hall N."/>
            <person name="Watson M."/>
            <person name="Adriaenssens E.M."/>
            <person name="Foster-Nyarko E."/>
            <person name="Jarju S."/>
            <person name="Secka A."/>
            <person name="Antonio M."/>
            <person name="Oren A."/>
            <person name="Chaudhuri R.R."/>
            <person name="La Ragione R."/>
            <person name="Hildebrand F."/>
            <person name="Pallen M.J."/>
        </authorList>
    </citation>
    <scope>NUCLEOTIDE SEQUENCE</scope>
    <source>
        <strain evidence="3">ChiSjej6B24-2974</strain>
    </source>
</reference>
<sequence length="323" mass="36498">MAVFRVEKTRDYTIMANHHLKNRELSLKAKGLLSMMLSLPEAWNYTTRGLAAICMEGVDSIGSALRELERAGYIVRNRLRDERGRITDTEYIIYETPRKTAPETPELSAPDTPAPYTENPDMETADMENTDVDMPHLPSPDAAQPYTENPYMDAPHMDAPYTGSPVQYNTYPKNTDKSKINPENPYPSNPNPSNGELAADVRARVRENIGYDCLATDENRERLDGIVELITETLCSGRDTIRIAGVDYPAGMVRERLLQLNSLHIQYVFECLENTVSHIRNIRQYLLATLFNAPVTKGSYYDALVRRDRALGCLWPPVRAAQV</sequence>